<dbReference type="OrthoDB" id="4385639at2"/>
<dbReference type="InterPro" id="IPR038726">
    <property type="entry name" value="PDDEXK_AddAB-type"/>
</dbReference>
<keyword evidence="3" id="KW-0347">Helicase</keyword>
<evidence type="ECO:0000256" key="2">
    <source>
        <dbReference type="ARBA" id="ARBA00022763"/>
    </source>
</evidence>
<dbReference type="EMBL" id="CP011541">
    <property type="protein sequence ID" value="AKK03707.1"/>
    <property type="molecule type" value="Genomic_DNA"/>
</dbReference>
<dbReference type="Proteomes" id="UP000035368">
    <property type="component" value="Chromosome"/>
</dbReference>
<dbReference type="GO" id="GO:0006281">
    <property type="term" value="P:DNA repair"/>
    <property type="evidence" value="ECO:0007669"/>
    <property type="project" value="UniProtKB-KW"/>
</dbReference>
<dbReference type="InterPro" id="IPR011604">
    <property type="entry name" value="PDDEXK-like_dom_sf"/>
</dbReference>
<keyword evidence="1" id="KW-0540">Nuclease</keyword>
<evidence type="ECO:0000256" key="5">
    <source>
        <dbReference type="ARBA" id="ARBA00023204"/>
    </source>
</evidence>
<evidence type="ECO:0000259" key="7">
    <source>
        <dbReference type="Pfam" id="PF12705"/>
    </source>
</evidence>
<organism evidence="8 9">
    <name type="scientific">Corynebacterium epidermidicanis</name>
    <dbReference type="NCBI Taxonomy" id="1050174"/>
    <lineage>
        <taxon>Bacteria</taxon>
        <taxon>Bacillati</taxon>
        <taxon>Actinomycetota</taxon>
        <taxon>Actinomycetes</taxon>
        <taxon>Mycobacteriales</taxon>
        <taxon>Corynebacteriaceae</taxon>
        <taxon>Corynebacterium</taxon>
    </lineage>
</organism>
<keyword evidence="4" id="KW-0378">Hydrolase</keyword>
<evidence type="ECO:0000256" key="6">
    <source>
        <dbReference type="SAM" id="MobiDB-lite"/>
    </source>
</evidence>
<evidence type="ECO:0000256" key="4">
    <source>
        <dbReference type="ARBA" id="ARBA00022839"/>
    </source>
</evidence>
<protein>
    <submittedName>
        <fullName evidence="8">PD-(D/E)XK nuclease superfamily</fullName>
    </submittedName>
</protein>
<dbReference type="Gene3D" id="3.90.320.10">
    <property type="match status" value="1"/>
</dbReference>
<reference evidence="8 9" key="1">
    <citation type="submission" date="2015-05" db="EMBL/GenBank/DDBJ databases">
        <title>Complete genome sequence of Corynebacterium epidermidicanis DSM 45586, isolated from the skin of a dog suffering from pruritus.</title>
        <authorList>
            <person name="Ruckert C."/>
            <person name="Albersmeier A."/>
            <person name="Winkler A."/>
            <person name="Tauch A."/>
        </authorList>
    </citation>
    <scope>NUCLEOTIDE SEQUENCE [LARGE SCALE GENOMIC DNA]</scope>
    <source>
        <strain evidence="8 9">DSM 45586</strain>
    </source>
</reference>
<proteinExistence type="predicted"/>
<dbReference type="AlphaFoldDB" id="A0A0G3GY09"/>
<keyword evidence="3" id="KW-0547">Nucleotide-binding</keyword>
<keyword evidence="3" id="KW-0067">ATP-binding</keyword>
<accession>A0A0G3GY09</accession>
<keyword evidence="5" id="KW-0234">DNA repair</keyword>
<feature type="region of interest" description="Disordered" evidence="6">
    <location>
        <begin position="291"/>
        <end position="315"/>
    </location>
</feature>
<evidence type="ECO:0000256" key="3">
    <source>
        <dbReference type="ARBA" id="ARBA00022806"/>
    </source>
</evidence>
<dbReference type="SUPFAM" id="SSF52540">
    <property type="entry name" value="P-loop containing nucleoside triphosphate hydrolases"/>
    <property type="match status" value="1"/>
</dbReference>
<sequence>MTRLSSLVAAVRSLQDGPAAATPVTIVCSPGARDDIVLALAEANTQVNVQVQTLTMLVEAQFPTMLHGPELAQLVTKELHQLPESSILKQKGLAEEPATRIGVRRAVEKLLHSPREQWAATGGRTLPQEIAQIAERIATTSAHILPCDAWSQVSIPERTIVWDVVATNPAEDRLLARLPKPLAPTTTAESERKVVADEHTQALAVLHTVRNQLATTPLHRIGVALLRPEFGPVLLDAAEDLKLQLHTGATYLEDPAVATLLALLDLEVDDMPRSGLATALQRGQITWSKEKGEKPKLHAFDRQSRKKDKPRTWPRWESADDSTEIRWILALRQDLIKIRNTNSWTQWADRVTDLVHSHLNFKKDDQWFLESMRQYDALGIDFSPLAAKEALWEVAATSPLGEKENKGLRVGTLESFAGCDLDLLIICNASSTCLPHGLPEEPGLSWEQRDTSTEREAQRQEEVFASALRSADKVIFLHPQQLAGGEFGGSPSLWTSNASRTTYTTPDGKTVDVVHEASNFPNANKRTLAFLRAAAGELPIATQQSLSVLGDRDAGATHSEFNGFLPNYTDWIHGKEFSASALNEYIRSPYLYFLKQVAQLYEFEADPADDLASKDSGTVFHEIVENWTKLVWLDATPRPMSASDIDWDEARTTLDTCIDKALSARLLESLPALSRLTFSEQLRRGLTTWFKEERERAHAGWVPLGVEHSFGKDQNIQATVATPLGEISFRGNIDRIEYHPGERILRVVDYKTGRSHLSKDTILDWEDPKKFSVQPYLYGFAMSTALHTGTIKELLIDAGFPTAEINPEIHICFYYINQESDKRYFSDTYNVETNDEFVLFLLNLLELLEAGLFYPREIDNGMWGPRSDVLRLGANNYARQAAALTTTLRTHYESLSANPAELTTEDNAGEED</sequence>
<dbReference type="InterPro" id="IPR027417">
    <property type="entry name" value="P-loop_NTPase"/>
</dbReference>
<keyword evidence="9" id="KW-1185">Reference proteome</keyword>
<dbReference type="KEGG" id="cei:CEPID_09305"/>
<evidence type="ECO:0000313" key="8">
    <source>
        <dbReference type="EMBL" id="AKK03707.1"/>
    </source>
</evidence>
<feature type="domain" description="PD-(D/E)XK endonuclease-like" evidence="7">
    <location>
        <begin position="577"/>
        <end position="798"/>
    </location>
</feature>
<dbReference type="GO" id="GO:0004527">
    <property type="term" value="F:exonuclease activity"/>
    <property type="evidence" value="ECO:0007669"/>
    <property type="project" value="UniProtKB-KW"/>
</dbReference>
<dbReference type="STRING" id="1050174.CEPID_09305"/>
<dbReference type="GO" id="GO:0004386">
    <property type="term" value="F:helicase activity"/>
    <property type="evidence" value="ECO:0007669"/>
    <property type="project" value="UniProtKB-KW"/>
</dbReference>
<keyword evidence="4" id="KW-0269">Exonuclease</keyword>
<feature type="compositionally biased region" description="Basic and acidic residues" evidence="6">
    <location>
        <begin position="291"/>
        <end position="303"/>
    </location>
</feature>
<dbReference type="Pfam" id="PF12705">
    <property type="entry name" value="PDDEXK_1"/>
    <property type="match status" value="1"/>
</dbReference>
<name>A0A0G3GY09_9CORY</name>
<keyword evidence="2" id="KW-0227">DNA damage</keyword>
<evidence type="ECO:0000256" key="1">
    <source>
        <dbReference type="ARBA" id="ARBA00022722"/>
    </source>
</evidence>
<evidence type="ECO:0000313" key="9">
    <source>
        <dbReference type="Proteomes" id="UP000035368"/>
    </source>
</evidence>
<dbReference type="PATRIC" id="fig|1050174.4.peg.1874"/>
<gene>
    <name evidence="8" type="ORF">CEPID_09305</name>
</gene>
<dbReference type="RefSeq" id="WP_047240697.1">
    <property type="nucleotide sequence ID" value="NZ_CP011541.1"/>
</dbReference>